<feature type="repeat" description="ANK" evidence="3">
    <location>
        <begin position="162"/>
        <end position="194"/>
    </location>
</feature>
<dbReference type="PANTHER" id="PTHR24188">
    <property type="entry name" value="ANKYRIN REPEAT PROTEIN"/>
    <property type="match status" value="1"/>
</dbReference>
<evidence type="ECO:0000256" key="1">
    <source>
        <dbReference type="ARBA" id="ARBA00022737"/>
    </source>
</evidence>
<dbReference type="AlphaFoldDB" id="A0A7J7JIU0"/>
<comment type="caution">
    <text evidence="5">The sequence shown here is derived from an EMBL/GenBank/DDBJ whole genome shotgun (WGS) entry which is preliminary data.</text>
</comment>
<feature type="repeat" description="ANK" evidence="3">
    <location>
        <begin position="63"/>
        <end position="95"/>
    </location>
</feature>
<keyword evidence="2 3" id="KW-0040">ANK repeat</keyword>
<keyword evidence="6" id="KW-1185">Reference proteome</keyword>
<dbReference type="Proteomes" id="UP000593567">
    <property type="component" value="Unassembled WGS sequence"/>
</dbReference>
<dbReference type="Pfam" id="PF12796">
    <property type="entry name" value="Ank_2"/>
    <property type="match status" value="2"/>
</dbReference>
<feature type="region of interest" description="Disordered" evidence="4">
    <location>
        <begin position="327"/>
        <end position="361"/>
    </location>
</feature>
<dbReference type="InterPro" id="IPR036770">
    <property type="entry name" value="Ankyrin_rpt-contain_sf"/>
</dbReference>
<sequence length="463" mass="50835">MDNTVDDVIKLIEANKVEQVEQILQDTPDNGKSLCSTVGKKGHLAHVQCLVEAGADVHSVDQGGDQPIHKATKNGHNPVVIYLVTNGCQINNANNEGYTPLMLAVSGGQLKTTILLLENNADITSLDSDKNNPLSLTILKGQEDIIPLLLDNEVDTNAQNVDGNTPLHLACQLNQPNTVSLLLEVGVEINLQNQVGRTALHMAALSNSYDIITQLVTSGVDRERPDLEGKVASECTTNPEIATIISTGVIPPAAPNRELTIVKSNNSSPHQHSSHNNSTELEDVQQQQQFNNVQLQQHPYGDLAMSSSMTLAEPTSEEPRPEYIEATEADIFSPRAPLSPRIERQSKTPNSHEPHRQSKAKTKLIPHNSETHMLQKTPQPLNPTRAMPNQFQQPIGVDKATVEILKQKVKGLESQILTLGLGDDKAVVLYRQYGKLNEEMNLAKLMVRDYLMQNARPLTPRME</sequence>
<feature type="compositionally biased region" description="Basic and acidic residues" evidence="4">
    <location>
        <begin position="341"/>
        <end position="356"/>
    </location>
</feature>
<dbReference type="PROSITE" id="PS50297">
    <property type="entry name" value="ANK_REP_REGION"/>
    <property type="match status" value="4"/>
</dbReference>
<feature type="region of interest" description="Disordered" evidence="4">
    <location>
        <begin position="263"/>
        <end position="284"/>
    </location>
</feature>
<evidence type="ECO:0000313" key="6">
    <source>
        <dbReference type="Proteomes" id="UP000593567"/>
    </source>
</evidence>
<evidence type="ECO:0000313" key="5">
    <source>
        <dbReference type="EMBL" id="KAF6026239.1"/>
    </source>
</evidence>
<dbReference type="OrthoDB" id="448455at2759"/>
<dbReference type="Gene3D" id="1.25.40.20">
    <property type="entry name" value="Ankyrin repeat-containing domain"/>
    <property type="match status" value="2"/>
</dbReference>
<evidence type="ECO:0000256" key="3">
    <source>
        <dbReference type="PROSITE-ProRule" id="PRU00023"/>
    </source>
</evidence>
<protein>
    <submittedName>
        <fullName evidence="5">Uncharacterized protein</fullName>
    </submittedName>
</protein>
<feature type="compositionally biased region" description="Low complexity" evidence="4">
    <location>
        <begin position="264"/>
        <end position="284"/>
    </location>
</feature>
<gene>
    <name evidence="5" type="ORF">EB796_015445</name>
</gene>
<dbReference type="InterPro" id="IPR002110">
    <property type="entry name" value="Ankyrin_rpt"/>
</dbReference>
<reference evidence="5" key="1">
    <citation type="submission" date="2020-06" db="EMBL/GenBank/DDBJ databases">
        <title>Draft genome of Bugula neritina, a colonial animal packing powerful symbionts and potential medicines.</title>
        <authorList>
            <person name="Rayko M."/>
        </authorList>
    </citation>
    <scope>NUCLEOTIDE SEQUENCE [LARGE SCALE GENOMIC DNA]</scope>
    <source>
        <strain evidence="5">Kwan_BN1</strain>
    </source>
</reference>
<evidence type="ECO:0000256" key="2">
    <source>
        <dbReference type="ARBA" id="ARBA00023043"/>
    </source>
</evidence>
<evidence type="ECO:0000256" key="4">
    <source>
        <dbReference type="SAM" id="MobiDB-lite"/>
    </source>
</evidence>
<proteinExistence type="predicted"/>
<keyword evidence="1" id="KW-0677">Repeat</keyword>
<name>A0A7J7JIU0_BUGNE</name>
<accession>A0A7J7JIU0</accession>
<organism evidence="5 6">
    <name type="scientific">Bugula neritina</name>
    <name type="common">Brown bryozoan</name>
    <name type="synonym">Sertularia neritina</name>
    <dbReference type="NCBI Taxonomy" id="10212"/>
    <lineage>
        <taxon>Eukaryota</taxon>
        <taxon>Metazoa</taxon>
        <taxon>Spiralia</taxon>
        <taxon>Lophotrochozoa</taxon>
        <taxon>Bryozoa</taxon>
        <taxon>Gymnolaemata</taxon>
        <taxon>Cheilostomatida</taxon>
        <taxon>Flustrina</taxon>
        <taxon>Buguloidea</taxon>
        <taxon>Bugulidae</taxon>
        <taxon>Bugula</taxon>
    </lineage>
</organism>
<feature type="repeat" description="ANK" evidence="3">
    <location>
        <begin position="96"/>
        <end position="128"/>
    </location>
</feature>
<dbReference type="SMART" id="SM00248">
    <property type="entry name" value="ANK"/>
    <property type="match status" value="6"/>
</dbReference>
<dbReference type="PROSITE" id="PS50088">
    <property type="entry name" value="ANK_REPEAT"/>
    <property type="match status" value="5"/>
</dbReference>
<dbReference type="PANTHER" id="PTHR24188:SF29">
    <property type="entry name" value="GH09064P"/>
    <property type="match status" value="1"/>
</dbReference>
<feature type="repeat" description="ANK" evidence="3">
    <location>
        <begin position="195"/>
        <end position="227"/>
    </location>
</feature>
<dbReference type="SUPFAM" id="SSF48403">
    <property type="entry name" value="Ankyrin repeat"/>
    <property type="match status" value="1"/>
</dbReference>
<dbReference type="EMBL" id="VXIV02002316">
    <property type="protein sequence ID" value="KAF6026239.1"/>
    <property type="molecule type" value="Genomic_DNA"/>
</dbReference>
<feature type="repeat" description="ANK" evidence="3">
    <location>
        <begin position="129"/>
        <end position="161"/>
    </location>
</feature>